<sequence>VSVSDAKRIWLQPEWV</sequence>
<reference evidence="1 2" key="1">
    <citation type="journal article" date="2016" name="Nat. Commun.">
        <title>Local admixture of amplified and diversified secreted pathogenesis determinants shapes mosaic Toxoplasma gondii genomes.</title>
        <authorList>
            <person name="Lorenzi H."/>
            <person name="Khan A."/>
            <person name="Behnke M.S."/>
            <person name="Namasivayam S."/>
            <person name="Swapna L.S."/>
            <person name="Hadjithomas M."/>
            <person name="Karamycheva S."/>
            <person name="Pinney D."/>
            <person name="Brunk B.P."/>
            <person name="Ajioka J.W."/>
            <person name="Ajzenberg D."/>
            <person name="Boothroyd J.C."/>
            <person name="Boyle J.P."/>
            <person name="Darde M.L."/>
            <person name="Diaz-Miranda M.A."/>
            <person name="Dubey J.P."/>
            <person name="Fritz H.M."/>
            <person name="Gennari S.M."/>
            <person name="Gregory B.D."/>
            <person name="Kim K."/>
            <person name="Saeij J.P."/>
            <person name="Su C."/>
            <person name="White M.W."/>
            <person name="Zhu X.Q."/>
            <person name="Howe D.K."/>
            <person name="Rosenthal B.M."/>
            <person name="Grigg M.E."/>
            <person name="Parkinson J."/>
            <person name="Liu L."/>
            <person name="Kissinger J.C."/>
            <person name="Roos D.S."/>
            <person name="Sibley L.D."/>
        </authorList>
    </citation>
    <scope>NUCLEOTIDE SEQUENCE [LARGE SCALE GENOMIC DNA]</scope>
    <source>
        <strain evidence="1 2">ARI</strain>
    </source>
</reference>
<protein>
    <submittedName>
        <fullName evidence="1">HEAT repeat-containing protein</fullName>
    </submittedName>
</protein>
<evidence type="ECO:0000313" key="2">
    <source>
        <dbReference type="Proteomes" id="UP000074247"/>
    </source>
</evidence>
<name>A0A139Y1V4_TOXGO</name>
<dbReference type="EMBL" id="AGQS02004226">
    <property type="protein sequence ID" value="KYF44999.1"/>
    <property type="molecule type" value="Genomic_DNA"/>
</dbReference>
<proteinExistence type="predicted"/>
<dbReference type="AlphaFoldDB" id="A0A139Y1V4"/>
<accession>A0A139Y1V4</accession>
<dbReference type="Proteomes" id="UP000074247">
    <property type="component" value="Unassembled WGS sequence"/>
</dbReference>
<dbReference type="VEuPathDB" id="ToxoDB:TGARI_290990B"/>
<evidence type="ECO:0000313" key="1">
    <source>
        <dbReference type="EMBL" id="KYF44999.1"/>
    </source>
</evidence>
<comment type="caution">
    <text evidence="1">The sequence shown here is derived from an EMBL/GenBank/DDBJ whole genome shotgun (WGS) entry which is preliminary data.</text>
</comment>
<gene>
    <name evidence="1" type="ORF">TGARI_290990B</name>
</gene>
<feature type="non-terminal residue" evidence="1">
    <location>
        <position position="1"/>
    </location>
</feature>
<organism evidence="1 2">
    <name type="scientific">Toxoplasma gondii ARI</name>
    <dbReference type="NCBI Taxonomy" id="1074872"/>
    <lineage>
        <taxon>Eukaryota</taxon>
        <taxon>Sar</taxon>
        <taxon>Alveolata</taxon>
        <taxon>Apicomplexa</taxon>
        <taxon>Conoidasida</taxon>
        <taxon>Coccidia</taxon>
        <taxon>Eucoccidiorida</taxon>
        <taxon>Eimeriorina</taxon>
        <taxon>Sarcocystidae</taxon>
        <taxon>Toxoplasma</taxon>
    </lineage>
</organism>